<dbReference type="SUPFAM" id="SSF52047">
    <property type="entry name" value="RNI-like"/>
    <property type="match status" value="1"/>
</dbReference>
<gene>
    <name evidence="2" type="ORF">Sjap_025534</name>
</gene>
<feature type="domain" description="F-box" evidence="1">
    <location>
        <begin position="18"/>
        <end position="68"/>
    </location>
</feature>
<dbReference type="InterPro" id="IPR001810">
    <property type="entry name" value="F-box_dom"/>
</dbReference>
<dbReference type="EMBL" id="JBBNAE010000011">
    <property type="protein sequence ID" value="KAK9085123.1"/>
    <property type="molecule type" value="Genomic_DNA"/>
</dbReference>
<dbReference type="SMART" id="SM00256">
    <property type="entry name" value="FBOX"/>
    <property type="match status" value="1"/>
</dbReference>
<dbReference type="AlphaFoldDB" id="A0AAP0HEA4"/>
<accession>A0AAP0HEA4</accession>
<evidence type="ECO:0000259" key="1">
    <source>
        <dbReference type="PROSITE" id="PS50181"/>
    </source>
</evidence>
<evidence type="ECO:0000313" key="2">
    <source>
        <dbReference type="EMBL" id="KAK9085123.1"/>
    </source>
</evidence>
<name>A0AAP0HEA4_9MAGN</name>
<dbReference type="PROSITE" id="PS50181">
    <property type="entry name" value="FBOX"/>
    <property type="match status" value="1"/>
</dbReference>
<organism evidence="2 3">
    <name type="scientific">Stephania japonica</name>
    <dbReference type="NCBI Taxonomy" id="461633"/>
    <lineage>
        <taxon>Eukaryota</taxon>
        <taxon>Viridiplantae</taxon>
        <taxon>Streptophyta</taxon>
        <taxon>Embryophyta</taxon>
        <taxon>Tracheophyta</taxon>
        <taxon>Spermatophyta</taxon>
        <taxon>Magnoliopsida</taxon>
        <taxon>Ranunculales</taxon>
        <taxon>Menispermaceae</taxon>
        <taxon>Menispermoideae</taxon>
        <taxon>Cissampelideae</taxon>
        <taxon>Stephania</taxon>
    </lineage>
</organism>
<keyword evidence="3" id="KW-1185">Reference proteome</keyword>
<dbReference type="Gene3D" id="1.20.1280.50">
    <property type="match status" value="1"/>
</dbReference>
<dbReference type="SUPFAM" id="SSF81383">
    <property type="entry name" value="F-box domain"/>
    <property type="match status" value="1"/>
</dbReference>
<dbReference type="Pfam" id="PF23622">
    <property type="entry name" value="LRR_At1g61320_AtMIF1"/>
    <property type="match status" value="1"/>
</dbReference>
<protein>
    <recommendedName>
        <fullName evidence="1">F-box domain-containing protein</fullName>
    </recommendedName>
</protein>
<sequence>MAKCSRSNLDSPPPMVLLDRISDLPNSILLHILSLLPFKSTATTSILSKRWTSLFQDFLIQTKHFDFGKDFANAQTQEQFIHKVNQYLQLHNGSKIHKFHLLFHPGIQNQVHADKWLEFAVERSVEELGFDFCGVTTAWDDLESEHLTLLDSFYLSNSHLTQLQLGQFEFHPPITFTGFPFLVSLYLRRVKITDGNLESVLMKCPLLTDLSLCQCSGLHLIKIFGPKEFLLERLFVGNCNEAYEIEVLAPNLKSFHFYGDLFYGYSFREISALEDVYLSSIGYECTEPEHNYIKILSSVSTVRILTVCTTPLMYITTAEEYFPEDLPVYLPNLEELQIVGSPLDEDYLSYFYGFFKHTVCPCLEKLFIEFCAKHNELSWQSHLKEGEAEELATSSFDNLKTIKITNFHGAEIEMRLVKFFLANLFH</sequence>
<dbReference type="InterPro" id="IPR055357">
    <property type="entry name" value="LRR_At1g61320_AtMIF1"/>
</dbReference>
<dbReference type="Proteomes" id="UP001417504">
    <property type="component" value="Unassembled WGS sequence"/>
</dbReference>
<dbReference type="InterPro" id="IPR032675">
    <property type="entry name" value="LRR_dom_sf"/>
</dbReference>
<comment type="caution">
    <text evidence="2">The sequence shown here is derived from an EMBL/GenBank/DDBJ whole genome shotgun (WGS) entry which is preliminary data.</text>
</comment>
<proteinExistence type="predicted"/>
<dbReference type="InterPro" id="IPR053772">
    <property type="entry name" value="At1g61320/At1g61330-like"/>
</dbReference>
<reference evidence="2 3" key="1">
    <citation type="submission" date="2024-01" db="EMBL/GenBank/DDBJ databases">
        <title>Genome assemblies of Stephania.</title>
        <authorList>
            <person name="Yang L."/>
        </authorList>
    </citation>
    <scope>NUCLEOTIDE SEQUENCE [LARGE SCALE GENOMIC DNA]</scope>
    <source>
        <strain evidence="2">QJT</strain>
        <tissue evidence="2">Leaf</tissue>
    </source>
</reference>
<dbReference type="PANTHER" id="PTHR34145:SF28">
    <property type="entry name" value="F-BOX DOMAIN-CONTAINING PROTEIN"/>
    <property type="match status" value="1"/>
</dbReference>
<dbReference type="Gene3D" id="3.80.10.10">
    <property type="entry name" value="Ribonuclease Inhibitor"/>
    <property type="match status" value="1"/>
</dbReference>
<evidence type="ECO:0000313" key="3">
    <source>
        <dbReference type="Proteomes" id="UP001417504"/>
    </source>
</evidence>
<dbReference type="PANTHER" id="PTHR34145">
    <property type="entry name" value="OS02G0105600 PROTEIN"/>
    <property type="match status" value="1"/>
</dbReference>
<dbReference type="Pfam" id="PF00646">
    <property type="entry name" value="F-box"/>
    <property type="match status" value="1"/>
</dbReference>
<dbReference type="InterPro" id="IPR036047">
    <property type="entry name" value="F-box-like_dom_sf"/>
</dbReference>